<reference evidence="1 2" key="1">
    <citation type="submission" date="2024-10" db="EMBL/GenBank/DDBJ databases">
        <title>Updated reference genomes for cyclostephanoid diatoms.</title>
        <authorList>
            <person name="Roberts W.R."/>
            <person name="Alverson A.J."/>
        </authorList>
    </citation>
    <scope>NUCLEOTIDE SEQUENCE [LARGE SCALE GENOMIC DNA]</scope>
    <source>
        <strain evidence="1 2">AJA276-08</strain>
    </source>
</reference>
<dbReference type="AlphaFoldDB" id="A0ABD3PAR5"/>
<name>A0ABD3PAR5_9STRA</name>
<organism evidence="1 2">
    <name type="scientific">Stephanodiscus triporus</name>
    <dbReference type="NCBI Taxonomy" id="2934178"/>
    <lineage>
        <taxon>Eukaryota</taxon>
        <taxon>Sar</taxon>
        <taxon>Stramenopiles</taxon>
        <taxon>Ochrophyta</taxon>
        <taxon>Bacillariophyta</taxon>
        <taxon>Coscinodiscophyceae</taxon>
        <taxon>Thalassiosirophycidae</taxon>
        <taxon>Stephanodiscales</taxon>
        <taxon>Stephanodiscaceae</taxon>
        <taxon>Stephanodiscus</taxon>
    </lineage>
</organism>
<evidence type="ECO:0000313" key="1">
    <source>
        <dbReference type="EMBL" id="KAL3784837.1"/>
    </source>
</evidence>
<keyword evidence="2" id="KW-1185">Reference proteome</keyword>
<evidence type="ECO:0000313" key="2">
    <source>
        <dbReference type="Proteomes" id="UP001530315"/>
    </source>
</evidence>
<protein>
    <submittedName>
        <fullName evidence="1">Uncharacterized protein</fullName>
    </submittedName>
</protein>
<comment type="caution">
    <text evidence="1">The sequence shown here is derived from an EMBL/GenBank/DDBJ whole genome shotgun (WGS) entry which is preliminary data.</text>
</comment>
<dbReference type="Proteomes" id="UP001530315">
    <property type="component" value="Unassembled WGS sequence"/>
</dbReference>
<sequence length="73" mass="8410">MPSTCQDHRGQSWHIDPAPPLARPLIRRKEAITASIFLFLHLPKDADCDSIEQLKIIRTTYINQHGQKYDIAQ</sequence>
<proteinExistence type="predicted"/>
<accession>A0ABD3PAR5</accession>
<dbReference type="EMBL" id="JALLAZ020000914">
    <property type="protein sequence ID" value="KAL3784837.1"/>
    <property type="molecule type" value="Genomic_DNA"/>
</dbReference>
<gene>
    <name evidence="1" type="ORF">ACHAW5_009056</name>
</gene>